<evidence type="ECO:0000313" key="10">
    <source>
        <dbReference type="EMBL" id="KAG8228098.1"/>
    </source>
</evidence>
<keyword evidence="4 7" id="KW-0238">DNA-binding</keyword>
<dbReference type="Gene3D" id="1.10.10.10">
    <property type="entry name" value="Winged helix-like DNA-binding domain superfamily/Winged helix DNA-binding domain"/>
    <property type="match status" value="1"/>
</dbReference>
<accession>A0A8K0K546</accession>
<dbReference type="InterPro" id="IPR003316">
    <property type="entry name" value="E2F_WHTH_DNA-bd_dom"/>
</dbReference>
<dbReference type="GO" id="GO:0005634">
    <property type="term" value="C:nucleus"/>
    <property type="evidence" value="ECO:0007669"/>
    <property type="project" value="UniProtKB-SubCell"/>
</dbReference>
<keyword evidence="3 7" id="KW-0805">Transcription regulation</keyword>
<dbReference type="GO" id="GO:0000981">
    <property type="term" value="F:DNA-binding transcription factor activity, RNA polymerase II-specific"/>
    <property type="evidence" value="ECO:0007669"/>
    <property type="project" value="TreeGrafter"/>
</dbReference>
<evidence type="ECO:0000256" key="3">
    <source>
        <dbReference type="ARBA" id="ARBA00023015"/>
    </source>
</evidence>
<dbReference type="FunFam" id="1.10.10.10:FF:000047">
    <property type="entry name" value="Transcription factor"/>
    <property type="match status" value="1"/>
</dbReference>
<dbReference type="AlphaFoldDB" id="A0A8K0K546"/>
<gene>
    <name evidence="10" type="ORF">J437_LFUL000100</name>
</gene>
<evidence type="ECO:0000256" key="6">
    <source>
        <dbReference type="ARBA" id="ARBA00023242"/>
    </source>
</evidence>
<feature type="compositionally biased region" description="Low complexity" evidence="8">
    <location>
        <begin position="181"/>
        <end position="202"/>
    </location>
</feature>
<proteinExistence type="inferred from homology"/>
<evidence type="ECO:0000256" key="7">
    <source>
        <dbReference type="RuleBase" id="RU003796"/>
    </source>
</evidence>
<dbReference type="OrthoDB" id="552115at2759"/>
<dbReference type="SUPFAM" id="SSF46785">
    <property type="entry name" value="Winged helix' DNA-binding domain"/>
    <property type="match status" value="1"/>
</dbReference>
<evidence type="ECO:0000256" key="4">
    <source>
        <dbReference type="ARBA" id="ARBA00023125"/>
    </source>
</evidence>
<dbReference type="Proteomes" id="UP000792457">
    <property type="component" value="Unassembled WGS sequence"/>
</dbReference>
<dbReference type="PANTHER" id="PTHR12548">
    <property type="entry name" value="TRANSCRIPTION FACTOR DP"/>
    <property type="match status" value="1"/>
</dbReference>
<reference evidence="10" key="2">
    <citation type="submission" date="2017-10" db="EMBL/GenBank/DDBJ databases">
        <title>Ladona fulva Genome sequencing and assembly.</title>
        <authorList>
            <person name="Murali S."/>
            <person name="Richards S."/>
            <person name="Bandaranaike D."/>
            <person name="Bellair M."/>
            <person name="Blankenburg K."/>
            <person name="Chao H."/>
            <person name="Dinh H."/>
            <person name="Doddapaneni H."/>
            <person name="Dugan-Rocha S."/>
            <person name="Elkadiri S."/>
            <person name="Gnanaolivu R."/>
            <person name="Hernandez B."/>
            <person name="Skinner E."/>
            <person name="Javaid M."/>
            <person name="Lee S."/>
            <person name="Li M."/>
            <person name="Ming W."/>
            <person name="Munidasa M."/>
            <person name="Muniz J."/>
            <person name="Nguyen L."/>
            <person name="Hughes D."/>
            <person name="Osuji N."/>
            <person name="Pu L.-L."/>
            <person name="Puazo M."/>
            <person name="Qu C."/>
            <person name="Quiroz J."/>
            <person name="Raj R."/>
            <person name="Weissenberger G."/>
            <person name="Xin Y."/>
            <person name="Zou X."/>
            <person name="Han Y."/>
            <person name="Worley K."/>
            <person name="Muzny D."/>
            <person name="Gibbs R."/>
        </authorList>
    </citation>
    <scope>NUCLEOTIDE SEQUENCE</scope>
    <source>
        <strain evidence="10">Sampled in the wild</strain>
    </source>
</reference>
<protein>
    <recommendedName>
        <fullName evidence="9">E2F/DP family winged-helix DNA-binding domain-containing protein</fullName>
    </recommendedName>
</protein>
<evidence type="ECO:0000256" key="5">
    <source>
        <dbReference type="ARBA" id="ARBA00023163"/>
    </source>
</evidence>
<organism evidence="10 11">
    <name type="scientific">Ladona fulva</name>
    <name type="common">Scarce chaser dragonfly</name>
    <name type="synonym">Libellula fulva</name>
    <dbReference type="NCBI Taxonomy" id="123851"/>
    <lineage>
        <taxon>Eukaryota</taxon>
        <taxon>Metazoa</taxon>
        <taxon>Ecdysozoa</taxon>
        <taxon>Arthropoda</taxon>
        <taxon>Hexapoda</taxon>
        <taxon>Insecta</taxon>
        <taxon>Pterygota</taxon>
        <taxon>Palaeoptera</taxon>
        <taxon>Odonata</taxon>
        <taxon>Epiprocta</taxon>
        <taxon>Anisoptera</taxon>
        <taxon>Libelluloidea</taxon>
        <taxon>Libellulidae</taxon>
        <taxon>Ladona</taxon>
    </lineage>
</organism>
<dbReference type="GO" id="GO:0005667">
    <property type="term" value="C:transcription regulator complex"/>
    <property type="evidence" value="ECO:0007669"/>
    <property type="project" value="InterPro"/>
</dbReference>
<name>A0A8K0K546_LADFU</name>
<dbReference type="EMBL" id="KZ308359">
    <property type="protein sequence ID" value="KAG8228098.1"/>
    <property type="molecule type" value="Genomic_DNA"/>
</dbReference>
<keyword evidence="5 7" id="KW-0804">Transcription</keyword>
<comment type="caution">
    <text evidence="10">The sequence shown here is derived from an EMBL/GenBank/DDBJ whole genome shotgun (WGS) entry which is preliminary data.</text>
</comment>
<feature type="region of interest" description="Disordered" evidence="8">
    <location>
        <begin position="181"/>
        <end position="230"/>
    </location>
</feature>
<dbReference type="InterPro" id="IPR015648">
    <property type="entry name" value="Transcrpt_fac_DP"/>
</dbReference>
<keyword evidence="6 7" id="KW-0539">Nucleus</keyword>
<dbReference type="InterPro" id="IPR036388">
    <property type="entry name" value="WH-like_DNA-bd_sf"/>
</dbReference>
<sequence length="372" mass="41086">MAQQGNTLNFLIHDANGQPQVIKVVQATSSKPLTISNPKVFFKTPGQDVGQTTVLRTIGIQGTKPAGTRPPQVVTIPIQAAASPVKASPLKGLGPERHATILPQTLQFTTTPMVKSLQVLGTPQRLNTATSTPGTASTLPTATAVVVSGLGTGASTARGQLNLGSNVVTATTQPTVVHAQQNTQVNQQQSQQNQHQQQQQQQTPAALPKNYISPILDHSGSRKRQETEQDYTIEFKRRKTEKVGKGLRHFSMKVCEKVRRKGTTSYNEVADELVAEFTNPVSMSAASDQYDQKNIRRRVYDALNVLMAMSIISKEKKEIRWLGLPTNSLQECRALEVDRKRRLERIRHKTRHLHDLIIQVLLESLYGKLKLF</sequence>
<evidence type="ECO:0000313" key="11">
    <source>
        <dbReference type="Proteomes" id="UP000792457"/>
    </source>
</evidence>
<evidence type="ECO:0000256" key="8">
    <source>
        <dbReference type="SAM" id="MobiDB-lite"/>
    </source>
</evidence>
<dbReference type="SMART" id="SM01372">
    <property type="entry name" value="E2F_TDP"/>
    <property type="match status" value="1"/>
</dbReference>
<dbReference type="InterPro" id="IPR036390">
    <property type="entry name" value="WH_DNA-bd_sf"/>
</dbReference>
<dbReference type="PANTHER" id="PTHR12548:SF9">
    <property type="entry name" value="TRANSCRIPTION FACTOR DP"/>
    <property type="match status" value="1"/>
</dbReference>
<dbReference type="GO" id="GO:0000977">
    <property type="term" value="F:RNA polymerase II transcription regulatory region sequence-specific DNA binding"/>
    <property type="evidence" value="ECO:0007669"/>
    <property type="project" value="TreeGrafter"/>
</dbReference>
<keyword evidence="11" id="KW-1185">Reference proteome</keyword>
<evidence type="ECO:0000256" key="1">
    <source>
        <dbReference type="ARBA" id="ARBA00004123"/>
    </source>
</evidence>
<comment type="subcellular location">
    <subcellularLocation>
        <location evidence="1 7">Nucleus</location>
    </subcellularLocation>
</comment>
<feature type="domain" description="E2F/DP family winged-helix DNA-binding" evidence="9">
    <location>
        <begin position="242"/>
        <end position="323"/>
    </location>
</feature>
<dbReference type="Pfam" id="PF02319">
    <property type="entry name" value="WHD_E2F_TDP"/>
    <property type="match status" value="1"/>
</dbReference>
<dbReference type="GO" id="GO:0051726">
    <property type="term" value="P:regulation of cell cycle"/>
    <property type="evidence" value="ECO:0007669"/>
    <property type="project" value="InterPro"/>
</dbReference>
<evidence type="ECO:0000256" key="2">
    <source>
        <dbReference type="ARBA" id="ARBA00010940"/>
    </source>
</evidence>
<evidence type="ECO:0000259" key="9">
    <source>
        <dbReference type="SMART" id="SM01372"/>
    </source>
</evidence>
<comment type="similarity">
    <text evidence="2 7">Belongs to the E2F/DP family.</text>
</comment>
<reference evidence="10" key="1">
    <citation type="submission" date="2013-04" db="EMBL/GenBank/DDBJ databases">
        <authorList>
            <person name="Qu J."/>
            <person name="Murali S.C."/>
            <person name="Bandaranaike D."/>
            <person name="Bellair M."/>
            <person name="Blankenburg K."/>
            <person name="Chao H."/>
            <person name="Dinh H."/>
            <person name="Doddapaneni H."/>
            <person name="Downs B."/>
            <person name="Dugan-Rocha S."/>
            <person name="Elkadiri S."/>
            <person name="Gnanaolivu R.D."/>
            <person name="Hernandez B."/>
            <person name="Javaid M."/>
            <person name="Jayaseelan J.C."/>
            <person name="Lee S."/>
            <person name="Li M."/>
            <person name="Ming W."/>
            <person name="Munidasa M."/>
            <person name="Muniz J."/>
            <person name="Nguyen L."/>
            <person name="Ongeri F."/>
            <person name="Osuji N."/>
            <person name="Pu L.-L."/>
            <person name="Puazo M."/>
            <person name="Qu C."/>
            <person name="Quiroz J."/>
            <person name="Raj R."/>
            <person name="Weissenberger G."/>
            <person name="Xin Y."/>
            <person name="Zou X."/>
            <person name="Han Y."/>
            <person name="Richards S."/>
            <person name="Worley K."/>
            <person name="Muzny D."/>
            <person name="Gibbs R."/>
        </authorList>
    </citation>
    <scope>NUCLEOTIDE SEQUENCE</scope>
    <source>
        <strain evidence="10">Sampled in the wild</strain>
    </source>
</reference>